<evidence type="ECO:0000313" key="1">
    <source>
        <dbReference type="EMBL" id="WGT47274.1"/>
    </source>
</evidence>
<gene>
    <name evidence="1" type="ORF">QH948_00330</name>
</gene>
<dbReference type="RefSeq" id="WP_281145008.1">
    <property type="nucleotide sequence ID" value="NZ_CP123967.1"/>
</dbReference>
<evidence type="ECO:0000313" key="2">
    <source>
        <dbReference type="Proteomes" id="UP001244136"/>
    </source>
</evidence>
<reference evidence="1 2" key="1">
    <citation type="journal article" date="2008" name="Int. J. Syst. Evol. Microbiol.">
        <title>Tessaracoccus flavescens sp. nov., isolated from marine sediment.</title>
        <authorList>
            <person name="Lee D.W."/>
            <person name="Lee S.D."/>
        </authorList>
    </citation>
    <scope>NUCLEOTIDE SEQUENCE [LARGE SCALE GENOMIC DNA]</scope>
    <source>
        <strain evidence="1 2">T21</strain>
    </source>
</reference>
<organism evidence="1 2">
    <name type="scientific">Tessaracoccus lacteus</name>
    <dbReference type="NCBI Taxonomy" id="3041766"/>
    <lineage>
        <taxon>Bacteria</taxon>
        <taxon>Bacillati</taxon>
        <taxon>Actinomycetota</taxon>
        <taxon>Actinomycetes</taxon>
        <taxon>Propionibacteriales</taxon>
        <taxon>Propionibacteriaceae</taxon>
        <taxon>Tessaracoccus</taxon>
    </lineage>
</organism>
<accession>A0ABY8PXP8</accession>
<protein>
    <submittedName>
        <fullName evidence="1">Uncharacterized protein</fullName>
    </submittedName>
</protein>
<name>A0ABY8PXP8_9ACTN</name>
<dbReference type="EMBL" id="CP123967">
    <property type="protein sequence ID" value="WGT47274.1"/>
    <property type="molecule type" value="Genomic_DNA"/>
</dbReference>
<dbReference type="Proteomes" id="UP001244136">
    <property type="component" value="Chromosome"/>
</dbReference>
<sequence>MIGYELPLEALKEWLRRGGKPNRLIALARQLPRSQGPLIAALETLT</sequence>
<keyword evidence="2" id="KW-1185">Reference proteome</keyword>
<proteinExistence type="predicted"/>